<accession>A0A6I4MGV6</accession>
<dbReference type="PANTHER" id="PTHR43798">
    <property type="entry name" value="MONOACYLGLYCEROL LIPASE"/>
    <property type="match status" value="1"/>
</dbReference>
<dbReference type="GO" id="GO:0016020">
    <property type="term" value="C:membrane"/>
    <property type="evidence" value="ECO:0007669"/>
    <property type="project" value="TreeGrafter"/>
</dbReference>
<evidence type="ECO:0000313" key="2">
    <source>
        <dbReference type="EMBL" id="MWA05398.1"/>
    </source>
</evidence>
<dbReference type="PRINTS" id="PR00111">
    <property type="entry name" value="ABHYDROLASE"/>
</dbReference>
<proteinExistence type="predicted"/>
<dbReference type="InterPro" id="IPR050266">
    <property type="entry name" value="AB_hydrolase_sf"/>
</dbReference>
<dbReference type="PANTHER" id="PTHR43798:SF33">
    <property type="entry name" value="HYDROLASE, PUTATIVE (AFU_ORTHOLOGUE AFUA_2G14860)-RELATED"/>
    <property type="match status" value="1"/>
</dbReference>
<dbReference type="Pfam" id="PF00561">
    <property type="entry name" value="Abhydrolase_1"/>
    <property type="match status" value="1"/>
</dbReference>
<name>A0A6I4MGV6_9ACTN</name>
<keyword evidence="3" id="KW-1185">Reference proteome</keyword>
<gene>
    <name evidence="2" type="ORF">F8568_034555</name>
</gene>
<dbReference type="GO" id="GO:0016787">
    <property type="term" value="F:hydrolase activity"/>
    <property type="evidence" value="ECO:0007669"/>
    <property type="project" value="UniProtKB-KW"/>
</dbReference>
<dbReference type="Gene3D" id="3.40.50.1820">
    <property type="entry name" value="alpha/beta hydrolase"/>
    <property type="match status" value="1"/>
</dbReference>
<feature type="domain" description="AB hydrolase-1" evidence="1">
    <location>
        <begin position="31"/>
        <end position="265"/>
    </location>
</feature>
<organism evidence="2 3">
    <name type="scientific">Actinomadura physcomitrii</name>
    <dbReference type="NCBI Taxonomy" id="2650748"/>
    <lineage>
        <taxon>Bacteria</taxon>
        <taxon>Bacillati</taxon>
        <taxon>Actinomycetota</taxon>
        <taxon>Actinomycetes</taxon>
        <taxon>Streptosporangiales</taxon>
        <taxon>Thermomonosporaceae</taxon>
        <taxon>Actinomadura</taxon>
    </lineage>
</organism>
<dbReference type="RefSeq" id="WP_151597859.1">
    <property type="nucleotide sequence ID" value="NZ_WBMS02000037.1"/>
</dbReference>
<dbReference type="InterPro" id="IPR000073">
    <property type="entry name" value="AB_hydrolase_1"/>
</dbReference>
<evidence type="ECO:0000313" key="3">
    <source>
        <dbReference type="Proteomes" id="UP000462055"/>
    </source>
</evidence>
<dbReference type="SUPFAM" id="SSF53474">
    <property type="entry name" value="alpha/beta-Hydrolases"/>
    <property type="match status" value="1"/>
</dbReference>
<keyword evidence="2" id="KW-0378">Hydrolase</keyword>
<comment type="caution">
    <text evidence="2">The sequence shown here is derived from an EMBL/GenBank/DDBJ whole genome shotgun (WGS) entry which is preliminary data.</text>
</comment>
<sequence>MTVWTDLLGAEVRMLAAGGVTTRVALVGEGPPVVFLHGRGGHLETFTRNLAAVAAAGYRAIAFDLLGHGLTGRPADGRYTVDRITAHAAAVLGRLGLDRTHLVGQSLGGWCAALLALDVPDRVASLVLIEPAGLQDEADRLADSRVRAAHQTGGQAYIRPTPETVAARLGGLLADPAGVDPELVQVRAGLYAPDEARQVHRAVRAADHSPWLLTPARLSALTVPALVIRGEHGHTPPAVVDAAAQAAGARVRTVPHAKQWPQYEQPGTANTLITDFLGAHP</sequence>
<dbReference type="EMBL" id="WBMS02000037">
    <property type="protein sequence ID" value="MWA05398.1"/>
    <property type="molecule type" value="Genomic_DNA"/>
</dbReference>
<dbReference type="Proteomes" id="UP000462055">
    <property type="component" value="Unassembled WGS sequence"/>
</dbReference>
<dbReference type="InterPro" id="IPR029058">
    <property type="entry name" value="AB_hydrolase_fold"/>
</dbReference>
<protein>
    <submittedName>
        <fullName evidence="2">Alpha/beta fold hydrolase</fullName>
    </submittedName>
</protein>
<evidence type="ECO:0000259" key="1">
    <source>
        <dbReference type="Pfam" id="PF00561"/>
    </source>
</evidence>
<reference evidence="2" key="1">
    <citation type="submission" date="2019-12" db="EMBL/GenBank/DDBJ databases">
        <title>Actinomadura physcomitrii sp. nov., a novel actinomycete isolated from moss [Physcomitrium sphaericum (Ludw) Fuernr].</title>
        <authorList>
            <person name="Zhuang X."/>
        </authorList>
    </citation>
    <scope>NUCLEOTIDE SEQUENCE [LARGE SCALE GENOMIC DNA]</scope>
    <source>
        <strain evidence="2">LD22</strain>
    </source>
</reference>
<dbReference type="AlphaFoldDB" id="A0A6I4MGV6"/>